<name>A0A510HJX1_9ACTN</name>
<evidence type="ECO:0000256" key="3">
    <source>
        <dbReference type="SAM" id="Phobius"/>
    </source>
</evidence>
<keyword evidence="3" id="KW-0812">Transmembrane</keyword>
<dbReference type="InterPro" id="IPR006311">
    <property type="entry name" value="TAT_signal"/>
</dbReference>
<sequence>MGYSRKIGRRDFLKLAGGGLAGAMMLGVAGCGGGGGGGQGGGESGPIRIGALLTLSGPYATLGESIRNGMETFLRLNDNQIGGREVEVRYEDSEGDPQVALRVYRQLTGQNAVDFLMGPVISTEALALANRLQRDRIILINSNAAANDLSWGQKSDYSYRVSQSNYQLGAAGAPYIFENIGKRAFAIGMDYVAGYEVIEAFRLAYQEAGGEVVGSAFSAPGTADFATYLTNIRRAEPEVVFSFLSGTDAIRFIQQYDSFGLKGEIPLIGHDQLASPTVTDPAGEAAEGVMAVSFYYPNLENETNQRFVEAYRNEYDQSPDTIACQGYDTGNVIARAVEEAGGTEPDALIEVLRGISIDSPRGSFTIDPETNNPVQNYYVGENVREGGSMDVRIIDTIEDVGMPAEPPEGYNPTGG</sequence>
<feature type="transmembrane region" description="Helical" evidence="3">
    <location>
        <begin position="12"/>
        <end position="30"/>
    </location>
</feature>
<dbReference type="CDD" id="cd20014">
    <property type="entry name" value="PBP1_RPA0668_benzoate-like"/>
    <property type="match status" value="1"/>
</dbReference>
<dbReference type="Gene3D" id="3.40.50.2300">
    <property type="match status" value="2"/>
</dbReference>
<dbReference type="InterPro" id="IPR028082">
    <property type="entry name" value="Peripla_BP_I"/>
</dbReference>
<evidence type="ECO:0000259" key="4">
    <source>
        <dbReference type="Pfam" id="PF13458"/>
    </source>
</evidence>
<dbReference type="OrthoDB" id="3759485at2"/>
<keyword evidence="2" id="KW-0732">Signal</keyword>
<gene>
    <name evidence="5" type="ORF">RxyAA322_21360</name>
</gene>
<reference evidence="5" key="1">
    <citation type="journal article" date="2019" name="Microbiol. Resour. Announc.">
        <title>Complete Genome Sequence of Rubrobacter xylanophilus Strain AA3-22, Isolated from Arima Onsen in Japan.</title>
        <authorList>
            <person name="Tomariguchi N."/>
            <person name="Miyazaki K."/>
        </authorList>
    </citation>
    <scope>NUCLEOTIDE SEQUENCE [LARGE SCALE GENOMIC DNA]</scope>
    <source>
        <strain evidence="5">AA3-22</strain>
    </source>
</reference>
<dbReference type="Pfam" id="PF13458">
    <property type="entry name" value="Peripla_BP_6"/>
    <property type="match status" value="1"/>
</dbReference>
<dbReference type="InterPro" id="IPR051010">
    <property type="entry name" value="BCAA_transport"/>
</dbReference>
<proteinExistence type="inferred from homology"/>
<accession>A0A510HJX1</accession>
<protein>
    <submittedName>
        <fullName evidence="5">ABC transporter substrate-binding protein</fullName>
    </submittedName>
</protein>
<dbReference type="Proteomes" id="UP000318065">
    <property type="component" value="Chromosome"/>
</dbReference>
<evidence type="ECO:0000256" key="2">
    <source>
        <dbReference type="ARBA" id="ARBA00022729"/>
    </source>
</evidence>
<dbReference type="InterPro" id="IPR028081">
    <property type="entry name" value="Leu-bd"/>
</dbReference>
<feature type="domain" description="Leucine-binding protein" evidence="4">
    <location>
        <begin position="46"/>
        <end position="381"/>
    </location>
</feature>
<keyword evidence="6" id="KW-1185">Reference proteome</keyword>
<keyword evidence="3" id="KW-1133">Transmembrane helix</keyword>
<dbReference type="PANTHER" id="PTHR30483">
    <property type="entry name" value="LEUCINE-SPECIFIC-BINDING PROTEIN"/>
    <property type="match status" value="1"/>
</dbReference>
<keyword evidence="3" id="KW-0472">Membrane</keyword>
<evidence type="ECO:0000313" key="5">
    <source>
        <dbReference type="EMBL" id="BBL80282.1"/>
    </source>
</evidence>
<dbReference type="RefSeq" id="WP_143528308.1">
    <property type="nucleotide sequence ID" value="NZ_AP019791.1"/>
</dbReference>
<dbReference type="AlphaFoldDB" id="A0A510HJX1"/>
<dbReference type="EMBL" id="AP019791">
    <property type="protein sequence ID" value="BBL80282.1"/>
    <property type="molecule type" value="Genomic_DNA"/>
</dbReference>
<comment type="similarity">
    <text evidence="1">Belongs to the leucine-binding protein family.</text>
</comment>
<evidence type="ECO:0000256" key="1">
    <source>
        <dbReference type="ARBA" id="ARBA00010062"/>
    </source>
</evidence>
<dbReference type="PANTHER" id="PTHR30483:SF6">
    <property type="entry name" value="PERIPLASMIC BINDING PROTEIN OF ABC TRANSPORTER FOR NATURAL AMINO ACIDS"/>
    <property type="match status" value="1"/>
</dbReference>
<dbReference type="PROSITE" id="PS51318">
    <property type="entry name" value="TAT"/>
    <property type="match status" value="1"/>
</dbReference>
<evidence type="ECO:0000313" key="6">
    <source>
        <dbReference type="Proteomes" id="UP000318065"/>
    </source>
</evidence>
<organism evidence="5 6">
    <name type="scientific">Rubrobacter xylanophilus</name>
    <dbReference type="NCBI Taxonomy" id="49319"/>
    <lineage>
        <taxon>Bacteria</taxon>
        <taxon>Bacillati</taxon>
        <taxon>Actinomycetota</taxon>
        <taxon>Rubrobacteria</taxon>
        <taxon>Rubrobacterales</taxon>
        <taxon>Rubrobacteraceae</taxon>
        <taxon>Rubrobacter</taxon>
    </lineage>
</organism>
<dbReference type="SUPFAM" id="SSF53822">
    <property type="entry name" value="Periplasmic binding protein-like I"/>
    <property type="match status" value="1"/>
</dbReference>
<dbReference type="PROSITE" id="PS51257">
    <property type="entry name" value="PROKAR_LIPOPROTEIN"/>
    <property type="match status" value="1"/>
</dbReference>